<reference evidence="3" key="1">
    <citation type="submission" date="2017-11" db="EMBL/GenBank/DDBJ databases">
        <authorList>
            <person name="Kuznetsova I."/>
            <person name="Sazanova A."/>
            <person name="Chirak E."/>
            <person name="Safronova V."/>
            <person name="Willems A."/>
        </authorList>
    </citation>
    <scope>NUCLEOTIDE SEQUENCE [LARGE SCALE GENOMIC DNA]</scope>
    <source>
        <strain evidence="3">PEPV15</strain>
    </source>
</reference>
<evidence type="ECO:0000259" key="1">
    <source>
        <dbReference type="Pfam" id="PF00149"/>
    </source>
</evidence>
<dbReference type="Gene3D" id="3.60.21.10">
    <property type="match status" value="2"/>
</dbReference>
<dbReference type="InterPro" id="IPR029052">
    <property type="entry name" value="Metallo-depent_PP-like"/>
</dbReference>
<evidence type="ECO:0000313" key="3">
    <source>
        <dbReference type="Proteomes" id="UP000241158"/>
    </source>
</evidence>
<dbReference type="Proteomes" id="UP000241158">
    <property type="component" value="Unassembled WGS sequence"/>
</dbReference>
<keyword evidence="3" id="KW-1185">Reference proteome</keyword>
<dbReference type="SUPFAM" id="SSF56300">
    <property type="entry name" value="Metallo-dependent phosphatases"/>
    <property type="match status" value="1"/>
</dbReference>
<feature type="domain" description="Calcineurin-like phosphoesterase" evidence="1">
    <location>
        <begin position="9"/>
        <end position="129"/>
    </location>
</feature>
<dbReference type="Pfam" id="PF00149">
    <property type="entry name" value="Metallophos"/>
    <property type="match status" value="1"/>
</dbReference>
<protein>
    <submittedName>
        <fullName evidence="2">Metallophosphoesterase</fullName>
    </submittedName>
</protein>
<sequence>MSSSKFPQIAVIADAHFHDLYGDYDFDGIDVSGRRMTARRLTDTMRSTRVFNESYQALRAALDDAVTRGIKHIVLLGDYSDDGQNATLAALRRLLDTYVREHGLIFAATPGNHDIFGLNGRHHAKRLLNSDGSYTIVASDSEFVDDDAAGMVVTEKMYCPGYPGGLQALASTGFFRRQADLHWETPFGTDDDPAARSYSVFSEDGQNHYRLMDGSYLVEPVPDLWLMMIDANVFEPRNGAYLAGDAGAFIDSTNAGWNAVLRHKRFILDWIKDVTARATRSGKQLLTFSHYPMLDMLNATEKDERALMGETSSVRRTPSQDVADAALDAGLHLHFSGHLHINDTALLKRGTEYLVNIGVPSLVAFPAAFKVITLDDTSLNVETVSLDHLPIDPSISRQYRIEIELTGKSAGRMLQATNYGEFISEHVQQLVVYRYLRREWPLDMARIIPLLSLADLYVLGRCQQSVAADDVLALVRSERSRKGFEGDDALLERLDALSVVELLGDWYRLRTAREMALEYIRSERLAIYRLLITTYADSSAIELGSVREKFARMLRMMGQYMTGVPSRDFCVDLTTGAITREKQ</sequence>
<dbReference type="RefSeq" id="WP_106718324.1">
    <property type="nucleotide sequence ID" value="NZ_JACHXT010000001.1"/>
</dbReference>
<organism evidence="2 3">
    <name type="scientific">Phyllobacterium endophyticum</name>
    <dbReference type="NCBI Taxonomy" id="1149773"/>
    <lineage>
        <taxon>Bacteria</taxon>
        <taxon>Pseudomonadati</taxon>
        <taxon>Pseudomonadota</taxon>
        <taxon>Alphaproteobacteria</taxon>
        <taxon>Hyphomicrobiales</taxon>
        <taxon>Phyllobacteriaceae</taxon>
        <taxon>Phyllobacterium</taxon>
    </lineage>
</organism>
<proteinExistence type="predicted"/>
<comment type="caution">
    <text evidence="2">The sequence shown here is derived from an EMBL/GenBank/DDBJ whole genome shotgun (WGS) entry which is preliminary data.</text>
</comment>
<dbReference type="AlphaFoldDB" id="A0A2P7ANX8"/>
<evidence type="ECO:0000313" key="2">
    <source>
        <dbReference type="EMBL" id="PSH55907.1"/>
    </source>
</evidence>
<name>A0A2P7ANX8_9HYPH</name>
<dbReference type="GO" id="GO:0016787">
    <property type="term" value="F:hydrolase activity"/>
    <property type="evidence" value="ECO:0007669"/>
    <property type="project" value="InterPro"/>
</dbReference>
<dbReference type="OrthoDB" id="5695107at2"/>
<gene>
    <name evidence="2" type="ORF">CU100_19895</name>
</gene>
<dbReference type="InterPro" id="IPR004843">
    <property type="entry name" value="Calcineurin-like_PHP"/>
</dbReference>
<dbReference type="EMBL" id="PGGN01000004">
    <property type="protein sequence ID" value="PSH55907.1"/>
    <property type="molecule type" value="Genomic_DNA"/>
</dbReference>
<accession>A0A2P7ANX8</accession>